<sequence length="310" mass="32947">MTYYFGSGPYCYSNSFAMMMGEHAPATAVLETLTGSPFGMQYLGGGIDTFFFDPYAWDPAEGFANVLAATGWTSETASGGDAEAALDRLRAALAYGPVWIGPVEMGHLRHQPGMTGPIGADHYVVVLEADDETVLMHDPQGHPYVAMPTTPFMRAWAKETVGYGEPYSMRWGFTRVEEVDEVTALHRGLPEAATWLAGKDLPAPPGSLANGDAAEALAALADDGLKPGLRGHLAHFAVRVGARRLDDGARSLRRAGHETAAAVMTRQARLVGGLQYPVIAKDDAAVARGLRELATTYPELSAALATSFGS</sequence>
<proteinExistence type="predicted"/>
<name>A0A9W6SM82_9ACTN</name>
<gene>
    <name evidence="1" type="ORF">Afil01_43170</name>
</gene>
<accession>A0A9W6SM82</accession>
<organism evidence="1 2">
    <name type="scientific">Actinorhabdospora filicis</name>
    <dbReference type="NCBI Taxonomy" id="1785913"/>
    <lineage>
        <taxon>Bacteria</taxon>
        <taxon>Bacillati</taxon>
        <taxon>Actinomycetota</taxon>
        <taxon>Actinomycetes</taxon>
        <taxon>Micromonosporales</taxon>
        <taxon>Micromonosporaceae</taxon>
        <taxon>Actinorhabdospora</taxon>
    </lineage>
</organism>
<dbReference type="Proteomes" id="UP001165079">
    <property type="component" value="Unassembled WGS sequence"/>
</dbReference>
<keyword evidence="2" id="KW-1185">Reference proteome</keyword>
<dbReference type="AlphaFoldDB" id="A0A9W6SM82"/>
<evidence type="ECO:0000313" key="2">
    <source>
        <dbReference type="Proteomes" id="UP001165079"/>
    </source>
</evidence>
<reference evidence="1" key="1">
    <citation type="submission" date="2023-03" db="EMBL/GenBank/DDBJ databases">
        <title>Actinorhabdospora filicis NBRC 111898.</title>
        <authorList>
            <person name="Ichikawa N."/>
            <person name="Sato H."/>
            <person name="Tonouchi N."/>
        </authorList>
    </citation>
    <scope>NUCLEOTIDE SEQUENCE</scope>
    <source>
        <strain evidence="1">NBRC 111898</strain>
    </source>
</reference>
<protein>
    <recommendedName>
        <fullName evidence="3">RADC family protein</fullName>
    </recommendedName>
</protein>
<dbReference type="EMBL" id="BSTX01000003">
    <property type="protein sequence ID" value="GLZ79510.1"/>
    <property type="molecule type" value="Genomic_DNA"/>
</dbReference>
<dbReference type="RefSeq" id="WP_285664662.1">
    <property type="nucleotide sequence ID" value="NZ_BSTX01000003.1"/>
</dbReference>
<evidence type="ECO:0008006" key="3">
    <source>
        <dbReference type="Google" id="ProtNLM"/>
    </source>
</evidence>
<comment type="caution">
    <text evidence="1">The sequence shown here is derived from an EMBL/GenBank/DDBJ whole genome shotgun (WGS) entry which is preliminary data.</text>
</comment>
<evidence type="ECO:0000313" key="1">
    <source>
        <dbReference type="EMBL" id="GLZ79510.1"/>
    </source>
</evidence>